<dbReference type="GO" id="GO:0033290">
    <property type="term" value="C:eukaryotic 48S preinitiation complex"/>
    <property type="evidence" value="ECO:0007669"/>
    <property type="project" value="UniProtKB-UniRule"/>
</dbReference>
<dbReference type="EMBL" id="JACCJB010000020">
    <property type="protein sequence ID" value="KAF6219185.1"/>
    <property type="molecule type" value="Genomic_DNA"/>
</dbReference>
<dbReference type="InterPro" id="IPR009374">
    <property type="entry name" value="eIF3k"/>
</dbReference>
<proteinExistence type="inferred from homology"/>
<dbReference type="AlphaFoldDB" id="A0A8H6F8K4"/>
<evidence type="ECO:0000256" key="1">
    <source>
        <dbReference type="ARBA" id="ARBA00022490"/>
    </source>
</evidence>
<dbReference type="GO" id="GO:0043022">
    <property type="term" value="F:ribosome binding"/>
    <property type="evidence" value="ECO:0007669"/>
    <property type="project" value="InterPro"/>
</dbReference>
<dbReference type="GO" id="GO:0006446">
    <property type="term" value="P:regulation of translational initiation"/>
    <property type="evidence" value="ECO:0007669"/>
    <property type="project" value="InterPro"/>
</dbReference>
<dbReference type="Gene3D" id="1.25.40.250">
    <property type="entry name" value="ARM repeat, domain 1"/>
    <property type="match status" value="1"/>
</dbReference>
<keyword evidence="1 4" id="KW-0963">Cytoplasm</keyword>
<dbReference type="InterPro" id="IPR016024">
    <property type="entry name" value="ARM-type_fold"/>
</dbReference>
<dbReference type="SUPFAM" id="SSF46785">
    <property type="entry name" value="Winged helix' DNA-binding domain"/>
    <property type="match status" value="1"/>
</dbReference>
<dbReference type="SUPFAM" id="SSF48371">
    <property type="entry name" value="ARM repeat"/>
    <property type="match status" value="1"/>
</dbReference>
<evidence type="ECO:0000256" key="2">
    <source>
        <dbReference type="ARBA" id="ARBA00022540"/>
    </source>
</evidence>
<keyword evidence="8" id="KW-1185">Reference proteome</keyword>
<dbReference type="Proteomes" id="UP000593566">
    <property type="component" value="Unassembled WGS sequence"/>
</dbReference>
<evidence type="ECO:0000313" key="8">
    <source>
        <dbReference type="Proteomes" id="UP000593566"/>
    </source>
</evidence>
<comment type="subcellular location">
    <subcellularLocation>
        <location evidence="4">Cytoplasm</location>
    </subcellularLocation>
</comment>
<dbReference type="GO" id="GO:0016282">
    <property type="term" value="C:eukaryotic 43S preinitiation complex"/>
    <property type="evidence" value="ECO:0007669"/>
    <property type="project" value="UniProtKB-UniRule"/>
</dbReference>
<keyword evidence="2 4" id="KW-0396">Initiation factor</keyword>
<accession>A0A8H6F8K4</accession>
<dbReference type="GO" id="GO:0001732">
    <property type="term" value="P:formation of cytoplasmic translation initiation complex"/>
    <property type="evidence" value="ECO:0007669"/>
    <property type="project" value="UniProtKB-UniRule"/>
</dbReference>
<sequence length="248" mass="27320">MGIAFDSAPDRPEHIEAILNGLDRYNPETTTIFQDYVTQQCEDRTYDCYANLALLKLPHRLPGPGLRPLPPPPPAPHPLPPLPLPPPPAPSSNNNNPTTAPAAPPSTPDAPLAEAVRKLARLNARLERCAYRDFWDLLDSDDLYADLVADVNGFEELMRVRIAVTVGQGCRAVERPVAEGWLNLRGQDFEAFVREICGWGVDDGGGRGGGRVVVPVNKENEAKGTVVREEVRFEQFGRVVRRAYEQPA</sequence>
<evidence type="ECO:0000259" key="6">
    <source>
        <dbReference type="Pfam" id="PF10075"/>
    </source>
</evidence>
<dbReference type="Gene3D" id="1.10.10.10">
    <property type="entry name" value="Winged helix-like DNA-binding domain superfamily/Winged helix DNA-binding domain"/>
    <property type="match status" value="1"/>
</dbReference>
<dbReference type="GeneID" id="59333416"/>
<feature type="region of interest" description="Disordered" evidence="5">
    <location>
        <begin position="65"/>
        <end position="110"/>
    </location>
</feature>
<feature type="compositionally biased region" description="Pro residues" evidence="5">
    <location>
        <begin position="65"/>
        <end position="90"/>
    </location>
</feature>
<protein>
    <recommendedName>
        <fullName evidence="4">Eukaryotic translation initiation factor 3 subunit K</fullName>
        <shortName evidence="4">eIF3k</shortName>
    </recommendedName>
    <alternativeName>
        <fullName evidence="4">eIF-3 p25</fullName>
    </alternativeName>
</protein>
<dbReference type="InterPro" id="IPR016020">
    <property type="entry name" value="Transl_init_fac_sub12_N_euk"/>
</dbReference>
<dbReference type="Pfam" id="PF10075">
    <property type="entry name" value="CSN8_PSD8_EIF3K"/>
    <property type="match status" value="1"/>
</dbReference>
<dbReference type="RefSeq" id="XP_037148620.1">
    <property type="nucleotide sequence ID" value="XM_037295922.1"/>
</dbReference>
<dbReference type="FunFam" id="1.10.10.10:FF:000389">
    <property type="entry name" value="Eukaryotic translation initiation factor 3 subunit K"/>
    <property type="match status" value="1"/>
</dbReference>
<dbReference type="PANTHER" id="PTHR13022:SF0">
    <property type="entry name" value="EUKARYOTIC TRANSLATION INITIATION FACTOR 3 SUBUNIT K"/>
    <property type="match status" value="1"/>
</dbReference>
<dbReference type="HAMAP" id="MF_03010">
    <property type="entry name" value="eIF3k"/>
    <property type="match status" value="1"/>
</dbReference>
<name>A0A8H6F8K4_9LECA</name>
<feature type="compositionally biased region" description="Low complexity" evidence="5">
    <location>
        <begin position="91"/>
        <end position="101"/>
    </location>
</feature>
<organism evidence="7 8">
    <name type="scientific">Letharia lupina</name>
    <dbReference type="NCBI Taxonomy" id="560253"/>
    <lineage>
        <taxon>Eukaryota</taxon>
        <taxon>Fungi</taxon>
        <taxon>Dikarya</taxon>
        <taxon>Ascomycota</taxon>
        <taxon>Pezizomycotina</taxon>
        <taxon>Lecanoromycetes</taxon>
        <taxon>OSLEUM clade</taxon>
        <taxon>Lecanoromycetidae</taxon>
        <taxon>Lecanorales</taxon>
        <taxon>Lecanorineae</taxon>
        <taxon>Parmeliaceae</taxon>
        <taxon>Letharia</taxon>
    </lineage>
</organism>
<keyword evidence="3 4" id="KW-0648">Protein biosynthesis</keyword>
<dbReference type="GO" id="GO:0003723">
    <property type="term" value="F:RNA binding"/>
    <property type="evidence" value="ECO:0007669"/>
    <property type="project" value="UniProtKB-UniRule"/>
</dbReference>
<comment type="subunit">
    <text evidence="4">Component of the eukaryotic translation initiation factor 3 (eIF-3) complex.</text>
</comment>
<dbReference type="GO" id="GO:0005852">
    <property type="term" value="C:eukaryotic translation initiation factor 3 complex"/>
    <property type="evidence" value="ECO:0007669"/>
    <property type="project" value="UniProtKB-UniRule"/>
</dbReference>
<comment type="similarity">
    <text evidence="4">Belongs to the eIF-3 subunit K family.</text>
</comment>
<evidence type="ECO:0000256" key="5">
    <source>
        <dbReference type="SAM" id="MobiDB-lite"/>
    </source>
</evidence>
<evidence type="ECO:0000256" key="4">
    <source>
        <dbReference type="HAMAP-Rule" id="MF_03010"/>
    </source>
</evidence>
<dbReference type="InterPro" id="IPR036388">
    <property type="entry name" value="WH-like_DNA-bd_sf"/>
</dbReference>
<reference evidence="7 8" key="1">
    <citation type="journal article" date="2020" name="Genomics">
        <title>Complete, high-quality genomes from long-read metagenomic sequencing of two wolf lichen thalli reveals enigmatic genome architecture.</title>
        <authorList>
            <person name="McKenzie S.K."/>
            <person name="Walston R.F."/>
            <person name="Allen J.L."/>
        </authorList>
    </citation>
    <scope>NUCLEOTIDE SEQUENCE [LARGE SCALE GENOMIC DNA]</scope>
    <source>
        <strain evidence="7">WasteWater1</strain>
    </source>
</reference>
<gene>
    <name evidence="7" type="ORF">HO133_005010</name>
</gene>
<dbReference type="PANTHER" id="PTHR13022">
    <property type="entry name" value="EUKARYOTIC TRANSLATION INITIATION FACTOR 3 SUBUNIT 11"/>
    <property type="match status" value="1"/>
</dbReference>
<feature type="domain" description="CSN8/PSMD8/EIF3K" evidence="6">
    <location>
        <begin position="113"/>
        <end position="223"/>
    </location>
</feature>
<dbReference type="InterPro" id="IPR036390">
    <property type="entry name" value="WH_DNA-bd_sf"/>
</dbReference>
<dbReference type="InterPro" id="IPR033464">
    <property type="entry name" value="CSN8_PSD8_EIF3K"/>
</dbReference>
<comment type="caution">
    <text evidence="7">The sequence shown here is derived from an EMBL/GenBank/DDBJ whole genome shotgun (WGS) entry which is preliminary data.</text>
</comment>
<evidence type="ECO:0000256" key="3">
    <source>
        <dbReference type="ARBA" id="ARBA00022917"/>
    </source>
</evidence>
<comment type="function">
    <text evidence="4">Component of the eukaryotic translation initiation factor 3 (eIF-3) complex, which is involved in protein synthesis of a specialized repertoire of mRNAs and, together with other initiation factors, stimulates binding of mRNA and methionyl-tRNAi to the 40S ribosome. The eIF-3 complex specifically targets and initiates translation of a subset of mRNAs involved in cell proliferation.</text>
</comment>
<dbReference type="GO" id="GO:0003743">
    <property type="term" value="F:translation initiation factor activity"/>
    <property type="evidence" value="ECO:0007669"/>
    <property type="project" value="UniProtKB-UniRule"/>
</dbReference>
<evidence type="ECO:0000313" key="7">
    <source>
        <dbReference type="EMBL" id="KAF6219185.1"/>
    </source>
</evidence>